<feature type="region of interest" description="Disordered" evidence="1">
    <location>
        <begin position="224"/>
        <end position="276"/>
    </location>
</feature>
<evidence type="ECO:0000256" key="1">
    <source>
        <dbReference type="SAM" id="MobiDB-lite"/>
    </source>
</evidence>
<evidence type="ECO:0000313" key="2">
    <source>
        <dbReference type="EMBL" id="CAD8880004.1"/>
    </source>
</evidence>
<accession>A0A7S1BB40</accession>
<gene>
    <name evidence="2" type="ORF">CHYS00102_LOCUS7189</name>
</gene>
<organism evidence="2">
    <name type="scientific">Corethron hystrix</name>
    <dbReference type="NCBI Taxonomy" id="216773"/>
    <lineage>
        <taxon>Eukaryota</taxon>
        <taxon>Sar</taxon>
        <taxon>Stramenopiles</taxon>
        <taxon>Ochrophyta</taxon>
        <taxon>Bacillariophyta</taxon>
        <taxon>Coscinodiscophyceae</taxon>
        <taxon>Corethrophycidae</taxon>
        <taxon>Corethrales</taxon>
        <taxon>Corethraceae</taxon>
        <taxon>Corethron</taxon>
    </lineage>
</organism>
<dbReference type="EMBL" id="HBFR01009938">
    <property type="protein sequence ID" value="CAD8880004.1"/>
    <property type="molecule type" value="Transcribed_RNA"/>
</dbReference>
<feature type="region of interest" description="Disordered" evidence="1">
    <location>
        <begin position="1"/>
        <end position="25"/>
    </location>
</feature>
<sequence>MFLPESLQPDGDDPGARDRDKERNDAVHRIEGWVHEHMPPPYRDDPSITINVREQECGDPNCSPVDVVIMLLFPHNGNLIVSLPMVAADVVRADVTAALPPYDDGDARLAAAGRRVWESCMTGGEGYWPPLDYEEEDAPVPDPMATDPDEPDLASLPPLRFAVGTLVECRMAPDPVTGWSPGFIVRQWYRDPNWAYGQYAPYQVALDDGREIFAPADVDQVVRRRKDRVSHGWNQREGRGERERGESERGESERGEIDRGTEDSVKRYRTQPSDDV</sequence>
<feature type="compositionally biased region" description="Basic and acidic residues" evidence="1">
    <location>
        <begin position="234"/>
        <end position="266"/>
    </location>
</feature>
<reference evidence="2" key="1">
    <citation type="submission" date="2021-01" db="EMBL/GenBank/DDBJ databases">
        <authorList>
            <person name="Corre E."/>
            <person name="Pelletier E."/>
            <person name="Niang G."/>
            <person name="Scheremetjew M."/>
            <person name="Finn R."/>
            <person name="Kale V."/>
            <person name="Holt S."/>
            <person name="Cochrane G."/>
            <person name="Meng A."/>
            <person name="Brown T."/>
            <person name="Cohen L."/>
        </authorList>
    </citation>
    <scope>NUCLEOTIDE SEQUENCE</scope>
    <source>
        <strain evidence="2">308</strain>
    </source>
</reference>
<feature type="compositionally biased region" description="Basic and acidic residues" evidence="1">
    <location>
        <begin position="14"/>
        <end position="25"/>
    </location>
</feature>
<protein>
    <submittedName>
        <fullName evidence="2">Uncharacterized protein</fullName>
    </submittedName>
</protein>
<name>A0A7S1BB40_9STRA</name>
<dbReference type="AlphaFoldDB" id="A0A7S1BB40"/>
<proteinExistence type="predicted"/>